<dbReference type="EMBL" id="CAAALY010090035">
    <property type="protein sequence ID" value="VEL27811.1"/>
    <property type="molecule type" value="Genomic_DNA"/>
</dbReference>
<keyword evidence="3 7" id="KW-1133">Transmembrane helix</keyword>
<dbReference type="AlphaFoldDB" id="A0A448X4H7"/>
<feature type="transmembrane region" description="Helical" evidence="7">
    <location>
        <begin position="39"/>
        <end position="61"/>
    </location>
</feature>
<keyword evidence="5 7" id="KW-0472">Membrane</keyword>
<dbReference type="GO" id="GO:0000139">
    <property type="term" value="C:Golgi membrane"/>
    <property type="evidence" value="ECO:0007669"/>
    <property type="project" value="UniProtKB-SubCell"/>
</dbReference>
<sequence length="84" mass="9645">MFDSGLLALGNLMLLAGLAFLVGAQRCFALFFQRHKLRGTLFFIGGIFAVFLRFPIIGMILETYGFFHLFRDFYFSSMNPIKCF</sequence>
<dbReference type="InterPro" id="IPR007305">
    <property type="entry name" value="Vesicle_transpt_Got1/SFT2"/>
</dbReference>
<evidence type="ECO:0000256" key="1">
    <source>
        <dbReference type="ARBA" id="ARBA00004653"/>
    </source>
</evidence>
<proteinExistence type="inferred from homology"/>
<protein>
    <recommendedName>
        <fullName evidence="10">Vesicle transport protein</fullName>
    </recommendedName>
</protein>
<comment type="subcellular location">
    <subcellularLocation>
        <location evidence="1">Golgi apparatus membrane</location>
        <topology evidence="1">Multi-pass membrane protein</topology>
    </subcellularLocation>
</comment>
<gene>
    <name evidence="8" type="ORF">PXEA_LOCUS21251</name>
</gene>
<organism evidence="8 9">
    <name type="scientific">Protopolystoma xenopodis</name>
    <dbReference type="NCBI Taxonomy" id="117903"/>
    <lineage>
        <taxon>Eukaryota</taxon>
        <taxon>Metazoa</taxon>
        <taxon>Spiralia</taxon>
        <taxon>Lophotrochozoa</taxon>
        <taxon>Platyhelminthes</taxon>
        <taxon>Monogenea</taxon>
        <taxon>Polyopisthocotylea</taxon>
        <taxon>Polystomatidea</taxon>
        <taxon>Polystomatidae</taxon>
        <taxon>Protopolystoma</taxon>
    </lineage>
</organism>
<evidence type="ECO:0000313" key="8">
    <source>
        <dbReference type="EMBL" id="VEL27811.1"/>
    </source>
</evidence>
<evidence type="ECO:0000256" key="4">
    <source>
        <dbReference type="ARBA" id="ARBA00023034"/>
    </source>
</evidence>
<dbReference type="OrthoDB" id="204784at2759"/>
<keyword evidence="4" id="KW-0333">Golgi apparatus</keyword>
<dbReference type="GO" id="GO:0042147">
    <property type="term" value="P:retrograde transport, endosome to Golgi"/>
    <property type="evidence" value="ECO:0007669"/>
    <property type="project" value="InterPro"/>
</dbReference>
<evidence type="ECO:0008006" key="10">
    <source>
        <dbReference type="Google" id="ProtNLM"/>
    </source>
</evidence>
<dbReference type="GO" id="GO:0005783">
    <property type="term" value="C:endoplasmic reticulum"/>
    <property type="evidence" value="ECO:0007669"/>
    <property type="project" value="TreeGrafter"/>
</dbReference>
<dbReference type="GO" id="GO:0006888">
    <property type="term" value="P:endoplasmic reticulum to Golgi vesicle-mediated transport"/>
    <property type="evidence" value="ECO:0007669"/>
    <property type="project" value="InterPro"/>
</dbReference>
<dbReference type="GO" id="GO:0005829">
    <property type="term" value="C:cytosol"/>
    <property type="evidence" value="ECO:0007669"/>
    <property type="project" value="GOC"/>
</dbReference>
<comment type="similarity">
    <text evidence="6">Belongs to the GOT1 family.</text>
</comment>
<evidence type="ECO:0000256" key="5">
    <source>
        <dbReference type="ARBA" id="ARBA00023136"/>
    </source>
</evidence>
<evidence type="ECO:0000256" key="3">
    <source>
        <dbReference type="ARBA" id="ARBA00022989"/>
    </source>
</evidence>
<evidence type="ECO:0000256" key="6">
    <source>
        <dbReference type="ARBA" id="ARBA00025799"/>
    </source>
</evidence>
<accession>A0A448X4H7</accession>
<dbReference type="PANTHER" id="PTHR21493:SF9">
    <property type="entry name" value="GOLGI TRANSPORT PROTEIN 1-RELATED"/>
    <property type="match status" value="1"/>
</dbReference>
<dbReference type="PANTHER" id="PTHR21493">
    <property type="entry name" value="CGI-141-RELATED/LIPASE CONTAINING PROTEIN"/>
    <property type="match status" value="1"/>
</dbReference>
<dbReference type="Pfam" id="PF04178">
    <property type="entry name" value="Got1"/>
    <property type="match status" value="1"/>
</dbReference>
<evidence type="ECO:0000256" key="2">
    <source>
        <dbReference type="ARBA" id="ARBA00022692"/>
    </source>
</evidence>
<evidence type="ECO:0000313" key="9">
    <source>
        <dbReference type="Proteomes" id="UP000784294"/>
    </source>
</evidence>
<dbReference type="InterPro" id="IPR045176">
    <property type="entry name" value="Got1"/>
</dbReference>
<name>A0A448X4H7_9PLAT</name>
<reference evidence="8" key="1">
    <citation type="submission" date="2018-11" db="EMBL/GenBank/DDBJ databases">
        <authorList>
            <consortium name="Pathogen Informatics"/>
        </authorList>
    </citation>
    <scope>NUCLEOTIDE SEQUENCE</scope>
</reference>
<keyword evidence="9" id="KW-1185">Reference proteome</keyword>
<dbReference type="Proteomes" id="UP000784294">
    <property type="component" value="Unassembled WGS sequence"/>
</dbReference>
<comment type="caution">
    <text evidence="8">The sequence shown here is derived from an EMBL/GenBank/DDBJ whole genome shotgun (WGS) entry which is preliminary data.</text>
</comment>
<evidence type="ECO:0000256" key="7">
    <source>
        <dbReference type="SAM" id="Phobius"/>
    </source>
</evidence>
<keyword evidence="2 7" id="KW-0812">Transmembrane</keyword>